<evidence type="ECO:0000313" key="3">
    <source>
        <dbReference type="Proteomes" id="UP001500665"/>
    </source>
</evidence>
<reference evidence="2 3" key="1">
    <citation type="journal article" date="2019" name="Int. J. Syst. Evol. Microbiol.">
        <title>The Global Catalogue of Microorganisms (GCM) 10K type strain sequencing project: providing services to taxonomists for standard genome sequencing and annotation.</title>
        <authorList>
            <consortium name="The Broad Institute Genomics Platform"/>
            <consortium name="The Broad Institute Genome Sequencing Center for Infectious Disease"/>
            <person name="Wu L."/>
            <person name="Ma J."/>
        </authorList>
    </citation>
    <scope>NUCLEOTIDE SEQUENCE [LARGE SCALE GENOMIC DNA]</scope>
    <source>
        <strain evidence="2 3">JCM 10696</strain>
    </source>
</reference>
<protein>
    <recommendedName>
        <fullName evidence="1">Glyoxalase-like domain-containing protein</fullName>
    </recommendedName>
</protein>
<dbReference type="Proteomes" id="UP001500665">
    <property type="component" value="Unassembled WGS sequence"/>
</dbReference>
<sequence length="324" mass="35549">MLFLAGRYGDAAGHLAEAGGCFAARGEPEATIATYFLAQCRVETGDVSGAVEAFEAVVAAGHDPAGPQDIERRLDALFSLMRLYGVTRRRDAFRNAADSARALIARRQPENAEELLAETEGYSHRSDRLLAPSWFGLLFGMTVEGRRPSAVNPPSRLLIVSVRHGGLVTAIKGYMALNWKLVIDSTDAPALADFWAAALDYEVENPEPLIERLLAAGHLGEDAVVEHRGRKLFRGYAAVRHPDDPFDETSGVGHGRRILFHAVPESKTIKNRLHVDVHSEPGDRDNLVDRLEKLGATRVREVNQGPAGHWWVMQDPQGNEFCVT</sequence>
<dbReference type="SUPFAM" id="SSF54593">
    <property type="entry name" value="Glyoxalase/Bleomycin resistance protein/Dihydroxybiphenyl dioxygenase"/>
    <property type="match status" value="1"/>
</dbReference>
<gene>
    <name evidence="2" type="ORF">GCM10009550_33910</name>
</gene>
<organism evidence="2 3">
    <name type="scientific">Actinocorallia libanotica</name>
    <dbReference type="NCBI Taxonomy" id="46162"/>
    <lineage>
        <taxon>Bacteria</taxon>
        <taxon>Bacillati</taxon>
        <taxon>Actinomycetota</taxon>
        <taxon>Actinomycetes</taxon>
        <taxon>Streptosporangiales</taxon>
        <taxon>Thermomonosporaceae</taxon>
        <taxon>Actinocorallia</taxon>
    </lineage>
</organism>
<dbReference type="PANTHER" id="PTHR35908">
    <property type="entry name" value="HYPOTHETICAL FUSION PROTEIN"/>
    <property type="match status" value="1"/>
</dbReference>
<keyword evidence="3" id="KW-1185">Reference proteome</keyword>
<proteinExistence type="predicted"/>
<dbReference type="InterPro" id="IPR041581">
    <property type="entry name" value="Glyoxalase_6"/>
</dbReference>
<name>A0ABN1R932_9ACTN</name>
<dbReference type="Pfam" id="PF18029">
    <property type="entry name" value="Glyoxalase_6"/>
    <property type="match status" value="1"/>
</dbReference>
<dbReference type="InterPro" id="IPR011990">
    <property type="entry name" value="TPR-like_helical_dom_sf"/>
</dbReference>
<dbReference type="PANTHER" id="PTHR35908:SF1">
    <property type="entry name" value="CONSERVED PROTEIN"/>
    <property type="match status" value="1"/>
</dbReference>
<dbReference type="EMBL" id="BAAAHH010000012">
    <property type="protein sequence ID" value="GAA0952740.1"/>
    <property type="molecule type" value="Genomic_DNA"/>
</dbReference>
<feature type="domain" description="Glyoxalase-like" evidence="1">
    <location>
        <begin position="181"/>
        <end position="324"/>
    </location>
</feature>
<accession>A0ABN1R932</accession>
<dbReference type="Gene3D" id="3.10.180.10">
    <property type="entry name" value="2,3-Dihydroxybiphenyl 1,2-Dioxygenase, domain 1"/>
    <property type="match status" value="1"/>
</dbReference>
<dbReference type="SUPFAM" id="SSF48452">
    <property type="entry name" value="TPR-like"/>
    <property type="match status" value="1"/>
</dbReference>
<dbReference type="RefSeq" id="WP_425544125.1">
    <property type="nucleotide sequence ID" value="NZ_BAAAHH010000012.1"/>
</dbReference>
<evidence type="ECO:0000313" key="2">
    <source>
        <dbReference type="EMBL" id="GAA0952740.1"/>
    </source>
</evidence>
<evidence type="ECO:0000259" key="1">
    <source>
        <dbReference type="Pfam" id="PF18029"/>
    </source>
</evidence>
<dbReference type="InterPro" id="IPR029068">
    <property type="entry name" value="Glyas_Bleomycin-R_OHBP_Dase"/>
</dbReference>
<comment type="caution">
    <text evidence="2">The sequence shown here is derived from an EMBL/GenBank/DDBJ whole genome shotgun (WGS) entry which is preliminary data.</text>
</comment>